<evidence type="ECO:0000256" key="9">
    <source>
        <dbReference type="ARBA" id="ARBA00023012"/>
    </source>
</evidence>
<dbReference type="Proteomes" id="UP000503312">
    <property type="component" value="Chromosome"/>
</dbReference>
<protein>
    <recommendedName>
        <fullName evidence="12">Sensor protein KdpD transmembrane domain-containing protein</fullName>
    </recommendedName>
</protein>
<keyword evidence="3" id="KW-0808">Transferase</keyword>
<dbReference type="GO" id="GO:0016301">
    <property type="term" value="F:kinase activity"/>
    <property type="evidence" value="ECO:0007669"/>
    <property type="project" value="UniProtKB-KW"/>
</dbReference>
<name>A0A6M9Q6T7_9BURK</name>
<dbReference type="Pfam" id="PF13493">
    <property type="entry name" value="DUF4118"/>
    <property type="match status" value="1"/>
</dbReference>
<feature type="domain" description="Sensor protein KdpD transmembrane" evidence="12">
    <location>
        <begin position="17"/>
        <end position="118"/>
    </location>
</feature>
<keyword evidence="2" id="KW-0597">Phosphoprotein</keyword>
<dbReference type="AlphaFoldDB" id="A0A6M9Q6T7"/>
<evidence type="ECO:0000313" key="14">
    <source>
        <dbReference type="Proteomes" id="UP000503312"/>
    </source>
</evidence>
<keyword evidence="10 11" id="KW-0472">Membrane</keyword>
<evidence type="ECO:0000256" key="7">
    <source>
        <dbReference type="ARBA" id="ARBA00022840"/>
    </source>
</evidence>
<evidence type="ECO:0000256" key="8">
    <source>
        <dbReference type="ARBA" id="ARBA00022989"/>
    </source>
</evidence>
<evidence type="ECO:0000256" key="3">
    <source>
        <dbReference type="ARBA" id="ARBA00022679"/>
    </source>
</evidence>
<accession>A0A6M9Q6T7</accession>
<evidence type="ECO:0000256" key="10">
    <source>
        <dbReference type="ARBA" id="ARBA00023136"/>
    </source>
</evidence>
<keyword evidence="9" id="KW-0902">Two-component regulatory system</keyword>
<feature type="transmembrane region" description="Helical" evidence="11">
    <location>
        <begin position="46"/>
        <end position="78"/>
    </location>
</feature>
<evidence type="ECO:0000256" key="4">
    <source>
        <dbReference type="ARBA" id="ARBA00022692"/>
    </source>
</evidence>
<dbReference type="InterPro" id="IPR025201">
    <property type="entry name" value="KdpD_TM"/>
</dbReference>
<keyword evidence="6" id="KW-0418">Kinase</keyword>
<dbReference type="KEGG" id="ptrp:DCO17_05200"/>
<keyword evidence="8 11" id="KW-1133">Transmembrane helix</keyword>
<proteinExistence type="predicted"/>
<keyword evidence="5" id="KW-0547">Nucleotide-binding</keyword>
<organism evidence="13 14">
    <name type="scientific">Polynucleobacter tropicus</name>
    <dbReference type="NCBI Taxonomy" id="1743174"/>
    <lineage>
        <taxon>Bacteria</taxon>
        <taxon>Pseudomonadati</taxon>
        <taxon>Pseudomonadota</taxon>
        <taxon>Betaproteobacteria</taxon>
        <taxon>Burkholderiales</taxon>
        <taxon>Burkholderiaceae</taxon>
        <taxon>Polynucleobacter</taxon>
    </lineage>
</organism>
<comment type="subcellular location">
    <subcellularLocation>
        <location evidence="1">Membrane</location>
        <topology evidence="1">Multi-pass membrane protein</topology>
    </subcellularLocation>
</comment>
<feature type="transmembrane region" description="Helical" evidence="11">
    <location>
        <begin position="16"/>
        <end position="34"/>
    </location>
</feature>
<feature type="transmembrane region" description="Helical" evidence="11">
    <location>
        <begin position="93"/>
        <end position="113"/>
    </location>
</feature>
<dbReference type="EMBL" id="CP028942">
    <property type="protein sequence ID" value="QKM64683.1"/>
    <property type="molecule type" value="Genomic_DNA"/>
</dbReference>
<dbReference type="RefSeq" id="WP_173955723.1">
    <property type="nucleotide sequence ID" value="NZ_CP028942.1"/>
</dbReference>
<evidence type="ECO:0000256" key="5">
    <source>
        <dbReference type="ARBA" id="ARBA00022741"/>
    </source>
</evidence>
<dbReference type="GO" id="GO:0016020">
    <property type="term" value="C:membrane"/>
    <property type="evidence" value="ECO:0007669"/>
    <property type="project" value="UniProtKB-SubCell"/>
</dbReference>
<reference evidence="13 14" key="1">
    <citation type="submission" date="2018-04" db="EMBL/GenBank/DDBJ databases">
        <title>Polynucleobacter sp. UH21B genome.</title>
        <authorList>
            <person name="Hahn M.W."/>
        </authorList>
    </citation>
    <scope>NUCLEOTIDE SEQUENCE [LARGE SCALE GENOMIC DNA]</scope>
    <source>
        <strain evidence="13 14">MWH-UH21B</strain>
    </source>
</reference>
<evidence type="ECO:0000256" key="11">
    <source>
        <dbReference type="SAM" id="Phobius"/>
    </source>
</evidence>
<dbReference type="GO" id="GO:0000160">
    <property type="term" value="P:phosphorelay signal transduction system"/>
    <property type="evidence" value="ECO:0007669"/>
    <property type="project" value="UniProtKB-KW"/>
</dbReference>
<gene>
    <name evidence="13" type="ORF">DCO17_05200</name>
</gene>
<evidence type="ECO:0000313" key="13">
    <source>
        <dbReference type="EMBL" id="QKM64683.1"/>
    </source>
</evidence>
<keyword evidence="14" id="KW-1185">Reference proteome</keyword>
<evidence type="ECO:0000256" key="2">
    <source>
        <dbReference type="ARBA" id="ARBA00022553"/>
    </source>
</evidence>
<dbReference type="Gene3D" id="1.20.120.620">
    <property type="entry name" value="Backbone structure of the membrane domain of e. Coli histidine kinase receptor kdpd"/>
    <property type="match status" value="1"/>
</dbReference>
<sequence length="149" mass="16965">MKILNSKRWAKSGPEAYFFALFGVFVAFCIRFSLHGFLQGNIPMTFFIMNTIVIALFYGYLPSLLTILLSIPLAFFFFVPPFDSFDTPTPQDGFVFCSYILIALIAVGIVEWLQRERYKTELMSRVSNSNFQLLSEASSSLKRAKNLVS</sequence>
<dbReference type="GO" id="GO:0005524">
    <property type="term" value="F:ATP binding"/>
    <property type="evidence" value="ECO:0007669"/>
    <property type="project" value="UniProtKB-KW"/>
</dbReference>
<evidence type="ECO:0000256" key="1">
    <source>
        <dbReference type="ARBA" id="ARBA00004141"/>
    </source>
</evidence>
<evidence type="ECO:0000256" key="6">
    <source>
        <dbReference type="ARBA" id="ARBA00022777"/>
    </source>
</evidence>
<evidence type="ECO:0000259" key="12">
    <source>
        <dbReference type="Pfam" id="PF13493"/>
    </source>
</evidence>
<dbReference type="InterPro" id="IPR038318">
    <property type="entry name" value="KdpD_sf"/>
</dbReference>
<keyword evidence="4 11" id="KW-0812">Transmembrane</keyword>
<keyword evidence="7" id="KW-0067">ATP-binding</keyword>